<evidence type="ECO:0000256" key="4">
    <source>
        <dbReference type="ARBA" id="ARBA00022792"/>
    </source>
</evidence>
<dbReference type="InterPro" id="IPR035427">
    <property type="entry name" value="Tim10-like_dom_sf"/>
</dbReference>
<evidence type="ECO:0000256" key="8">
    <source>
        <dbReference type="ARBA" id="ARBA00023128"/>
    </source>
</evidence>
<proteinExistence type="inferred from homology"/>
<dbReference type="PhylomeDB" id="A0A0W0D207"/>
<dbReference type="VEuPathDB" id="FungiDB:B1J91_H08525g"/>
<dbReference type="SUPFAM" id="SSF144122">
    <property type="entry name" value="Tim10-like"/>
    <property type="match status" value="1"/>
</dbReference>
<dbReference type="Proteomes" id="UP000054886">
    <property type="component" value="Unassembled WGS sequence"/>
</dbReference>
<reference evidence="13 14" key="1">
    <citation type="submission" date="2015-10" db="EMBL/GenBank/DDBJ databases">
        <title>Draft genomes sequences of Candida glabrata isolates 1A, 1B, 2A, 2B, 3A and 3B.</title>
        <authorList>
            <person name="Haavelsrud O.E."/>
            <person name="Gaustad P."/>
        </authorList>
    </citation>
    <scope>NUCLEOTIDE SEQUENCE [LARGE SCALE GENOMIC DNA]</scope>
    <source>
        <strain evidence="13">910700640</strain>
    </source>
</reference>
<dbReference type="InterPro" id="IPR004217">
    <property type="entry name" value="Tim10-like"/>
</dbReference>
<keyword evidence="6 11" id="KW-0653">Protein transport</keyword>
<dbReference type="PANTHER" id="PTHR11038">
    <property type="entry name" value="MITOCHONDRIAL IMPORT INNER MEMBRANE TRANSLOCASE SUBUNIT TIM10"/>
    <property type="match status" value="1"/>
</dbReference>
<keyword evidence="10 11" id="KW-1015">Disulfide bond</keyword>
<name>A0A0W0D207_CANGB</name>
<keyword evidence="2 11" id="KW-0813">Transport</keyword>
<dbReference type="Gene3D" id="1.10.287.810">
    <property type="entry name" value="Mitochondrial import inner membrane translocase subunit tim13 like domains"/>
    <property type="match status" value="1"/>
</dbReference>
<evidence type="ECO:0000259" key="12">
    <source>
        <dbReference type="Pfam" id="PF02953"/>
    </source>
</evidence>
<evidence type="ECO:0000256" key="1">
    <source>
        <dbReference type="ARBA" id="ARBA00006720"/>
    </source>
</evidence>
<keyword evidence="4 11" id="KW-0999">Mitochondrion inner membrane</keyword>
<organism evidence="13 14">
    <name type="scientific">Candida glabrata</name>
    <name type="common">Yeast</name>
    <name type="synonym">Torulopsis glabrata</name>
    <dbReference type="NCBI Taxonomy" id="5478"/>
    <lineage>
        <taxon>Eukaryota</taxon>
        <taxon>Fungi</taxon>
        <taxon>Dikarya</taxon>
        <taxon>Ascomycota</taxon>
        <taxon>Saccharomycotina</taxon>
        <taxon>Saccharomycetes</taxon>
        <taxon>Saccharomycetales</taxon>
        <taxon>Saccharomycetaceae</taxon>
        <taxon>Nakaseomyces</taxon>
    </lineage>
</organism>
<dbReference type="AlphaFoldDB" id="A0A0W0D207"/>
<keyword evidence="7 11" id="KW-0811">Translocation</keyword>
<evidence type="ECO:0000256" key="6">
    <source>
        <dbReference type="ARBA" id="ARBA00022927"/>
    </source>
</evidence>
<dbReference type="EMBL" id="LLZZ01000116">
    <property type="protein sequence ID" value="KTB04581.1"/>
    <property type="molecule type" value="Genomic_DNA"/>
</dbReference>
<dbReference type="GO" id="GO:0046872">
    <property type="term" value="F:metal ion binding"/>
    <property type="evidence" value="ECO:0007669"/>
    <property type="project" value="UniProtKB-KW"/>
</dbReference>
<dbReference type="PANTHER" id="PTHR11038:SF18">
    <property type="entry name" value="MITOCHONDRIAL IMPORT INNER MEMBRANE TRANSLOCASE SUBUNIT TIM12"/>
    <property type="match status" value="1"/>
</dbReference>
<accession>A0A0W0D207</accession>
<evidence type="ECO:0000256" key="9">
    <source>
        <dbReference type="ARBA" id="ARBA00023136"/>
    </source>
</evidence>
<comment type="subunit">
    <text evidence="11">Heterohexamer.</text>
</comment>
<comment type="subcellular location">
    <subcellularLocation>
        <location evidence="11">Mitochondrion inner membrane</location>
        <topology evidence="11">Peripheral membrane protein</topology>
        <orientation evidence="11">Intermembrane side</orientation>
    </subcellularLocation>
</comment>
<evidence type="ECO:0000256" key="2">
    <source>
        <dbReference type="ARBA" id="ARBA00022448"/>
    </source>
</evidence>
<dbReference type="GO" id="GO:0042721">
    <property type="term" value="C:TIM22 mitochondrial import inner membrane insertion complex"/>
    <property type="evidence" value="ECO:0007669"/>
    <property type="project" value="EnsemblFungi"/>
</dbReference>
<dbReference type="Pfam" id="PF02953">
    <property type="entry name" value="zf-Tim10_DDP"/>
    <property type="match status" value="1"/>
</dbReference>
<dbReference type="GO" id="GO:0045039">
    <property type="term" value="P:protein insertion into mitochondrial inner membrane"/>
    <property type="evidence" value="ECO:0007669"/>
    <property type="project" value="EnsemblFungi"/>
</dbReference>
<keyword evidence="9" id="KW-0472">Membrane</keyword>
<dbReference type="VEuPathDB" id="FungiDB:GWK60_H08481"/>
<keyword evidence="11" id="KW-0143">Chaperone</keyword>
<evidence type="ECO:0000256" key="3">
    <source>
        <dbReference type="ARBA" id="ARBA00022723"/>
    </source>
</evidence>
<evidence type="ECO:0000313" key="14">
    <source>
        <dbReference type="Proteomes" id="UP000054886"/>
    </source>
</evidence>
<evidence type="ECO:0000256" key="5">
    <source>
        <dbReference type="ARBA" id="ARBA00022833"/>
    </source>
</evidence>
<evidence type="ECO:0000256" key="11">
    <source>
        <dbReference type="RuleBase" id="RU367043"/>
    </source>
</evidence>
<dbReference type="VEuPathDB" id="FungiDB:GVI51_H08415"/>
<feature type="domain" description="Tim10-like" evidence="12">
    <location>
        <begin position="19"/>
        <end position="82"/>
    </location>
</feature>
<dbReference type="GO" id="GO:0005543">
    <property type="term" value="F:phospholipid binding"/>
    <property type="evidence" value="ECO:0007669"/>
    <property type="project" value="EnsemblFungi"/>
</dbReference>
<keyword evidence="8 11" id="KW-0496">Mitochondrion</keyword>
<evidence type="ECO:0000256" key="7">
    <source>
        <dbReference type="ARBA" id="ARBA00023010"/>
    </source>
</evidence>
<keyword evidence="3" id="KW-0479">Metal-binding</keyword>
<sequence>MSMWLDPLAGQEVSAERMKLAEVQFEAMQTTFNNIMETCRKKCIPRDEGFSESDLTKGEMTCVDRCVAKMHYSNRVIGAYVQTQRFSPERQLPHYEKFYPK</sequence>
<dbReference type="GO" id="GO:0008320">
    <property type="term" value="F:protein transmembrane transporter activity"/>
    <property type="evidence" value="ECO:0007669"/>
    <property type="project" value="EnsemblFungi"/>
</dbReference>
<dbReference type="OMA" id="EKCIPHE"/>
<dbReference type="GO" id="GO:0042719">
    <property type="term" value="C:mitochondrial intermembrane space chaperone complex"/>
    <property type="evidence" value="ECO:0007669"/>
    <property type="project" value="EnsemblFungi"/>
</dbReference>
<comment type="caution">
    <text evidence="13">The sequence shown here is derived from an EMBL/GenBank/DDBJ whole genome shotgun (WGS) entry which is preliminary data.</text>
</comment>
<comment type="function">
    <text evidence="11">Mitochondrial intermembrane chaperone that participates in the import and insertion of some multi-pass transmembrane proteins into the mitochondrial inner membrane. Also required for the transfer of beta-barrel precursors from the TOM complex to the sorting and assembly machinery (SAM complex) of the outer membrane. Acts as a chaperone-like protein that protects the hydrophobic precursors from aggregation and guide them through the mitochondrial intermembrane space.</text>
</comment>
<comment type="similarity">
    <text evidence="1 11">Belongs to the small Tim family.</text>
</comment>
<comment type="domain">
    <text evidence="11">The twin CX3C motif contains 4 conserved Cys residues that form 2 disulfide bonds in the mitochondrial intermembrane space.</text>
</comment>
<protein>
    <recommendedName>
        <fullName evidence="11">Mitochondrial import inner membrane translocase subunit</fullName>
    </recommendedName>
</protein>
<keyword evidence="5" id="KW-0862">Zinc</keyword>
<evidence type="ECO:0000256" key="10">
    <source>
        <dbReference type="ARBA" id="ARBA00023157"/>
    </source>
</evidence>
<dbReference type="VEuPathDB" id="FungiDB:CAGL0H08525g"/>
<gene>
    <name evidence="13" type="ORF">AO440_002261</name>
</gene>
<evidence type="ECO:0000313" key="13">
    <source>
        <dbReference type="EMBL" id="KTB04581.1"/>
    </source>
</evidence>
<dbReference type="VEuPathDB" id="FungiDB:GW608_H08569"/>
<dbReference type="OrthoDB" id="274922at2759"/>